<dbReference type="EMBL" id="CP095066">
    <property type="protein sequence ID" value="UOQ69435.1"/>
    <property type="molecule type" value="Genomic_DNA"/>
</dbReference>
<keyword evidence="1" id="KW-0614">Plasmid</keyword>
<dbReference type="Proteomes" id="UP000830401">
    <property type="component" value="Plasmid unnamed5"/>
</dbReference>
<evidence type="ECO:0000313" key="1">
    <source>
        <dbReference type="EMBL" id="UOQ69435.1"/>
    </source>
</evidence>
<proteinExistence type="predicted"/>
<geneLocation type="plasmid" evidence="1 2">
    <name>unnamed5</name>
</geneLocation>
<dbReference type="RefSeq" id="WP_245127196.1">
    <property type="nucleotide sequence ID" value="NZ_CP095066.1"/>
</dbReference>
<reference evidence="1" key="1">
    <citation type="submission" date="2022-04" db="EMBL/GenBank/DDBJ databases">
        <title>Hymenobacter sp. isolated from the air.</title>
        <authorList>
            <person name="Won M."/>
            <person name="Lee C.-M."/>
            <person name="Woen H.-Y."/>
            <person name="Kwon S.-W."/>
        </authorList>
    </citation>
    <scope>NUCLEOTIDE SEQUENCE</scope>
    <source>
        <strain evidence="1">5420S-77</strain>
        <plasmid evidence="1">unnamed5</plasmid>
    </source>
</reference>
<evidence type="ECO:0000313" key="2">
    <source>
        <dbReference type="Proteomes" id="UP000830401"/>
    </source>
</evidence>
<sequence>MSEFLLVFRRDYSTPEIQPTQEHMREHVKHWADWFRSLAAQDKLAYPVRSYESSGKIVKHQEVASGPYTAEMNSIGA</sequence>
<organism evidence="1 2">
    <name type="scientific">Hymenobacter volaticus</name>
    <dbReference type="NCBI Taxonomy" id="2932254"/>
    <lineage>
        <taxon>Bacteria</taxon>
        <taxon>Pseudomonadati</taxon>
        <taxon>Bacteroidota</taxon>
        <taxon>Cytophagia</taxon>
        <taxon>Cytophagales</taxon>
        <taxon>Hymenobacteraceae</taxon>
        <taxon>Hymenobacter</taxon>
    </lineage>
</organism>
<accession>A0ABY4GEU0</accession>
<gene>
    <name evidence="1" type="ORF">MUN86_28535</name>
</gene>
<name>A0ABY4GEU0_9BACT</name>
<protein>
    <recommendedName>
        <fullName evidence="3">YCII-related domain-containing protein</fullName>
    </recommendedName>
</protein>
<evidence type="ECO:0008006" key="3">
    <source>
        <dbReference type="Google" id="ProtNLM"/>
    </source>
</evidence>
<keyword evidence="2" id="KW-1185">Reference proteome</keyword>